<proteinExistence type="predicted"/>
<name>A0ACB8ZGZ8_ARCLA</name>
<dbReference type="Proteomes" id="UP001055879">
    <property type="component" value="Linkage Group LG10"/>
</dbReference>
<evidence type="ECO:0000313" key="1">
    <source>
        <dbReference type="EMBL" id="KAI3696594.1"/>
    </source>
</evidence>
<accession>A0ACB8ZGZ8</accession>
<keyword evidence="2" id="KW-1185">Reference proteome</keyword>
<comment type="caution">
    <text evidence="1">The sequence shown here is derived from an EMBL/GenBank/DDBJ whole genome shotgun (WGS) entry which is preliminary data.</text>
</comment>
<reference evidence="2" key="1">
    <citation type="journal article" date="2022" name="Mol. Ecol. Resour.">
        <title>The genomes of chicory, endive, great burdock and yacon provide insights into Asteraceae palaeo-polyploidization history and plant inulin production.</title>
        <authorList>
            <person name="Fan W."/>
            <person name="Wang S."/>
            <person name="Wang H."/>
            <person name="Wang A."/>
            <person name="Jiang F."/>
            <person name="Liu H."/>
            <person name="Zhao H."/>
            <person name="Xu D."/>
            <person name="Zhang Y."/>
        </authorList>
    </citation>
    <scope>NUCLEOTIDE SEQUENCE [LARGE SCALE GENOMIC DNA]</scope>
    <source>
        <strain evidence="2">cv. Niubang</strain>
    </source>
</reference>
<organism evidence="1 2">
    <name type="scientific">Arctium lappa</name>
    <name type="common">Greater burdock</name>
    <name type="synonym">Lappa major</name>
    <dbReference type="NCBI Taxonomy" id="4217"/>
    <lineage>
        <taxon>Eukaryota</taxon>
        <taxon>Viridiplantae</taxon>
        <taxon>Streptophyta</taxon>
        <taxon>Embryophyta</taxon>
        <taxon>Tracheophyta</taxon>
        <taxon>Spermatophyta</taxon>
        <taxon>Magnoliopsida</taxon>
        <taxon>eudicotyledons</taxon>
        <taxon>Gunneridae</taxon>
        <taxon>Pentapetalae</taxon>
        <taxon>asterids</taxon>
        <taxon>campanulids</taxon>
        <taxon>Asterales</taxon>
        <taxon>Asteraceae</taxon>
        <taxon>Carduoideae</taxon>
        <taxon>Cardueae</taxon>
        <taxon>Arctiinae</taxon>
        <taxon>Arctium</taxon>
    </lineage>
</organism>
<protein>
    <submittedName>
        <fullName evidence="1">Uncharacterized protein</fullName>
    </submittedName>
</protein>
<evidence type="ECO:0000313" key="2">
    <source>
        <dbReference type="Proteomes" id="UP001055879"/>
    </source>
</evidence>
<dbReference type="EMBL" id="CM042056">
    <property type="protein sequence ID" value="KAI3696594.1"/>
    <property type="molecule type" value="Genomic_DNA"/>
</dbReference>
<sequence length="134" mass="14675">MTLVHVVFFFFSIMSFLILLSHFHFLSGSNKYVYGLSGRDFNINTTNSAVNSEAEEVALFHTHRKLLFQGSSCTGRDLSISQSKESTTGIPQYIAVITGLQVSIVPRASPSAAQIVGVSAVSWRRMNGKQSATQ</sequence>
<gene>
    <name evidence="1" type="ORF">L6452_28992</name>
</gene>
<reference evidence="1 2" key="2">
    <citation type="journal article" date="2022" name="Mol. Ecol. Resour.">
        <title>The genomes of chicory, endive, great burdock and yacon provide insights into Asteraceae paleo-polyploidization history and plant inulin production.</title>
        <authorList>
            <person name="Fan W."/>
            <person name="Wang S."/>
            <person name="Wang H."/>
            <person name="Wang A."/>
            <person name="Jiang F."/>
            <person name="Liu H."/>
            <person name="Zhao H."/>
            <person name="Xu D."/>
            <person name="Zhang Y."/>
        </authorList>
    </citation>
    <scope>NUCLEOTIDE SEQUENCE [LARGE SCALE GENOMIC DNA]</scope>
    <source>
        <strain evidence="2">cv. Niubang</strain>
    </source>
</reference>